<comment type="subcellular location">
    <subcellularLocation>
        <location evidence="1">Cytoplasm</location>
        <location evidence="1">Cytoskeleton</location>
        <location evidence="1">Microtubule organizing center</location>
        <location evidence="1">Centrosome</location>
    </subcellularLocation>
</comment>
<feature type="compositionally biased region" description="Low complexity" evidence="7">
    <location>
        <begin position="57"/>
        <end position="69"/>
    </location>
</feature>
<feature type="compositionally biased region" description="Low complexity" evidence="7">
    <location>
        <begin position="893"/>
        <end position="909"/>
    </location>
</feature>
<feature type="compositionally biased region" description="Polar residues" evidence="7">
    <location>
        <begin position="808"/>
        <end position="819"/>
    </location>
</feature>
<dbReference type="GO" id="GO:0005813">
    <property type="term" value="C:centrosome"/>
    <property type="evidence" value="ECO:0007669"/>
    <property type="project" value="UniProtKB-SubCell"/>
</dbReference>
<reference evidence="9" key="1">
    <citation type="submission" date="2022-10" db="EMBL/GenBank/DDBJ databases">
        <title>Adaptive evolution leads to modifications in subtelomeric GC content in a zoonotic Cryptosporidium species.</title>
        <authorList>
            <person name="Li J."/>
            <person name="Feng Y."/>
            <person name="Xiao L."/>
        </authorList>
    </citation>
    <scope>NUCLEOTIDE SEQUENCE</scope>
    <source>
        <strain evidence="9">33844</strain>
    </source>
</reference>
<keyword evidence="3 6" id="KW-0175">Coiled coil</keyword>
<feature type="coiled-coil region" evidence="6">
    <location>
        <begin position="343"/>
        <end position="377"/>
    </location>
</feature>
<evidence type="ECO:0000256" key="3">
    <source>
        <dbReference type="ARBA" id="ARBA00023054"/>
    </source>
</evidence>
<dbReference type="AlphaFoldDB" id="A0A9D5HXC1"/>
<dbReference type="Proteomes" id="UP001067231">
    <property type="component" value="Unassembled WGS sequence"/>
</dbReference>
<feature type="region of interest" description="Disordered" evidence="7">
    <location>
        <begin position="57"/>
        <end position="99"/>
    </location>
</feature>
<evidence type="ECO:0000259" key="8">
    <source>
        <dbReference type="Pfam" id="PF16531"/>
    </source>
</evidence>
<keyword evidence="4" id="KW-0206">Cytoskeleton</keyword>
<dbReference type="GO" id="GO:0007099">
    <property type="term" value="P:centriole replication"/>
    <property type="evidence" value="ECO:0007669"/>
    <property type="project" value="TreeGrafter"/>
</dbReference>
<dbReference type="InterPro" id="IPR032396">
    <property type="entry name" value="SAS-6_N"/>
</dbReference>
<evidence type="ECO:0000256" key="1">
    <source>
        <dbReference type="ARBA" id="ARBA00004300"/>
    </source>
</evidence>
<feature type="coiled-coil region" evidence="6">
    <location>
        <begin position="475"/>
        <end position="537"/>
    </location>
</feature>
<dbReference type="InterPro" id="IPR038558">
    <property type="entry name" value="SAS-6_N_sf"/>
</dbReference>
<evidence type="ECO:0000256" key="5">
    <source>
        <dbReference type="ARBA" id="ARBA00023306"/>
    </source>
</evidence>
<keyword evidence="2" id="KW-0963">Cytoplasm</keyword>
<feature type="domain" description="Spindle assembly abnormal protein 6 N-terminal" evidence="8">
    <location>
        <begin position="150"/>
        <end position="210"/>
    </location>
</feature>
<feature type="region of interest" description="Disordered" evidence="7">
    <location>
        <begin position="808"/>
        <end position="909"/>
    </location>
</feature>
<evidence type="ECO:0000256" key="7">
    <source>
        <dbReference type="SAM" id="MobiDB-lite"/>
    </source>
</evidence>
<evidence type="ECO:0000313" key="9">
    <source>
        <dbReference type="EMBL" id="KAJ1608626.1"/>
    </source>
</evidence>
<gene>
    <name evidence="9" type="ORF">OJ253_1890</name>
</gene>
<accession>A0A9D5HXC1</accession>
<proteinExistence type="predicted"/>
<dbReference type="OrthoDB" id="49058at2759"/>
<sequence length="909" mass="101190">MEQLSSEGSRMEGGCGGNQGMRSAGGGYGRFVGDDEADKVLYVKDVPIYIKFNSVSSTCTSTAPSTPNSRDFDRAENGRSASGSVLDVSASNPPISQFGRMGDDGVYGKMGGGFGGSLGYSKGGIWESSNMNMQLLNFRIVRRRHYSGSSSMFRSYNRVHIEVTKPNDFSFLLNSDINDGGDFLYLKSEQRLLVDFQEFPIMLVDLLNRSKGGGGLSEGLLDDRTASCCKTAERETVFPGISRYDPRVSRPSFSPFGADGLNSLKIVLSMSVSEGGEQPYLGLSSGATLSSGILSRLDSCVLHFVELNHYKEIVHLSLPFETANEAYFRDYTLRHLNHYFDLYNRQQRVISNYEAEIESLKREVKQANENLSKTSYLSAQKERDISEKFQTEIKRISERYESDYSQLKMIYEDTRKRELEHWNQERLSSEDKINDLQQQFDELGTLFSELSESKSSLEKYIKDDREASAGLKTKLDAVQSSYDILSRLKDEQEQELNDLKLKYSSSLDSNKALKDELEKRKKEADELDAALDDACKEIEKGNQIISSLQTSLGNVDSKYKQQMTNFSNLKRSFQQMESRSKGMEERMKDYEQSLEDSNSRQEQLIEENERLRKILIEAERQIEINQSVISSLKRQISMSETGFYGRDGSLGAGFAKGYSKAFGDSLSGLSGGGALVSSSMTGVHYSLGNLQPAVASVSASRSSYLCASSAKPRRRAEATFDSNCFNRKYSMSVQPRRSQTWTMESVNHEPRFVEGFEVKSQKRGAEGAGTKLHNRNSGSIYYRDFQEGGVHGVDRSQRKTLETINENTSSIFTPPNNRQKPGGESISGRVGDSGNSFRGDVIPDAEDHASLEGVSRDASIKRGGGDGGGCEMEELLFGMEETGESFERSAKELTTPRLKTPTKPVRAGS</sequence>
<dbReference type="SUPFAM" id="SSF57997">
    <property type="entry name" value="Tropomyosin"/>
    <property type="match status" value="1"/>
</dbReference>
<dbReference type="PANTHER" id="PTHR44281:SF2">
    <property type="entry name" value="SPINDLE ASSEMBLY ABNORMAL PROTEIN 6 HOMOLOG"/>
    <property type="match status" value="1"/>
</dbReference>
<dbReference type="EMBL" id="JAPCXC010000042">
    <property type="protein sequence ID" value="KAJ1608626.1"/>
    <property type="molecule type" value="Genomic_DNA"/>
</dbReference>
<dbReference type="Pfam" id="PF16531">
    <property type="entry name" value="SAS-6_N"/>
    <property type="match status" value="1"/>
</dbReference>
<dbReference type="PANTHER" id="PTHR44281">
    <property type="entry name" value="SPINDLE ASSEMBLY ABNORMAL PROTEIN 6 HOMOLOG"/>
    <property type="match status" value="1"/>
</dbReference>
<dbReference type="GO" id="GO:0005814">
    <property type="term" value="C:centriole"/>
    <property type="evidence" value="ECO:0007669"/>
    <property type="project" value="TreeGrafter"/>
</dbReference>
<name>A0A9D5HXC1_9CRYT</name>
<dbReference type="Gene3D" id="2.170.210.20">
    <property type="entry name" value="Spindle assembly abnormal protein 6, N-terminal domain"/>
    <property type="match status" value="1"/>
</dbReference>
<evidence type="ECO:0000256" key="4">
    <source>
        <dbReference type="ARBA" id="ARBA00023212"/>
    </source>
</evidence>
<feature type="coiled-coil region" evidence="6">
    <location>
        <begin position="573"/>
        <end position="635"/>
    </location>
</feature>
<feature type="compositionally biased region" description="Polar residues" evidence="7">
    <location>
        <begin position="79"/>
        <end position="95"/>
    </location>
</feature>
<evidence type="ECO:0000256" key="6">
    <source>
        <dbReference type="SAM" id="Coils"/>
    </source>
</evidence>
<comment type="caution">
    <text evidence="9">The sequence shown here is derived from an EMBL/GenBank/DDBJ whole genome shotgun (WGS) entry which is preliminary data.</text>
</comment>
<evidence type="ECO:0000256" key="2">
    <source>
        <dbReference type="ARBA" id="ARBA00022490"/>
    </source>
</evidence>
<organism evidence="9">
    <name type="scientific">Cryptosporidium canis</name>
    <dbReference type="NCBI Taxonomy" id="195482"/>
    <lineage>
        <taxon>Eukaryota</taxon>
        <taxon>Sar</taxon>
        <taxon>Alveolata</taxon>
        <taxon>Apicomplexa</taxon>
        <taxon>Conoidasida</taxon>
        <taxon>Coccidia</taxon>
        <taxon>Eucoccidiorida</taxon>
        <taxon>Eimeriorina</taxon>
        <taxon>Cryptosporidiidae</taxon>
        <taxon>Cryptosporidium</taxon>
    </lineage>
</organism>
<feature type="compositionally biased region" description="Basic and acidic residues" evidence="7">
    <location>
        <begin position="845"/>
        <end position="864"/>
    </location>
</feature>
<keyword evidence="5" id="KW-0131">Cell cycle</keyword>
<protein>
    <submittedName>
        <fullName evidence="9">Coiled coil-containing protein</fullName>
    </submittedName>
</protein>